<name>A0A0W0F3P4_MONRR</name>
<comment type="similarity">
    <text evidence="2">Belongs to the universal ribosomal protein uL29 family.</text>
</comment>
<dbReference type="PANTHER" id="PTHR21183">
    <property type="entry name" value="RIBOSOMAL PROTEIN L47, MITOCHONDRIAL-RELATED"/>
    <property type="match status" value="1"/>
</dbReference>
<feature type="compositionally biased region" description="Polar residues" evidence="8">
    <location>
        <begin position="248"/>
        <end position="273"/>
    </location>
</feature>
<dbReference type="GO" id="GO:0003735">
    <property type="term" value="F:structural constituent of ribosome"/>
    <property type="evidence" value="ECO:0007669"/>
    <property type="project" value="InterPro"/>
</dbReference>
<dbReference type="GO" id="GO:0032543">
    <property type="term" value="P:mitochondrial translation"/>
    <property type="evidence" value="ECO:0007669"/>
    <property type="project" value="TreeGrafter"/>
</dbReference>
<dbReference type="eggNOG" id="KOG3331">
    <property type="taxonomic scope" value="Eukaryota"/>
</dbReference>
<feature type="region of interest" description="Disordered" evidence="8">
    <location>
        <begin position="225"/>
        <end position="279"/>
    </location>
</feature>
<evidence type="ECO:0000256" key="2">
    <source>
        <dbReference type="ARBA" id="ARBA00009254"/>
    </source>
</evidence>
<evidence type="ECO:0000313" key="9">
    <source>
        <dbReference type="EMBL" id="KTB30881.1"/>
    </source>
</evidence>
<feature type="region of interest" description="Disordered" evidence="8">
    <location>
        <begin position="29"/>
        <end position="55"/>
    </location>
</feature>
<dbReference type="GO" id="GO:0005762">
    <property type="term" value="C:mitochondrial large ribosomal subunit"/>
    <property type="evidence" value="ECO:0007669"/>
    <property type="project" value="TreeGrafter"/>
</dbReference>
<feature type="compositionally biased region" description="Basic and acidic residues" evidence="8">
    <location>
        <begin position="225"/>
        <end position="238"/>
    </location>
</feature>
<dbReference type="InterPro" id="IPR010729">
    <property type="entry name" value="Ribosomal_uL29_mit"/>
</dbReference>
<evidence type="ECO:0000256" key="3">
    <source>
        <dbReference type="ARBA" id="ARBA00022980"/>
    </source>
</evidence>
<evidence type="ECO:0000256" key="5">
    <source>
        <dbReference type="ARBA" id="ARBA00023274"/>
    </source>
</evidence>
<dbReference type="Pfam" id="PF06984">
    <property type="entry name" value="MRP-L47"/>
    <property type="match status" value="1"/>
</dbReference>
<accession>A0A0W0F3P4</accession>
<keyword evidence="4" id="KW-0496">Mitochondrion</keyword>
<gene>
    <name evidence="9" type="ORF">WG66_16503</name>
</gene>
<sequence length="279" mass="31993">MFALPRRCAHLPSLFSRSFAEIVPSTARSSEALRGSVDPPPPAQIPDTKENDQTPKIINPVRLGNRVPVREDHGLYAFFRKRLQGEDGRTYVGEAQYETIGGSLFQERAQSGRSWKASELRLKSFQDLHTLWYVLLRERNLLATQKEEVRRIGAVPVLTAFRYKTRQVKKSMARIKYVMNERRLAYEGAVKLAEQEKQDHLDRVVLDHQMSQYYKERKQLRWREANREKRQEAKEAKTSAKTAEVEPVSTNVDVTTQAQAHSEGSAQVGSQDTPESRAQ</sequence>
<evidence type="ECO:0000256" key="1">
    <source>
        <dbReference type="ARBA" id="ARBA00004173"/>
    </source>
</evidence>
<comment type="caution">
    <text evidence="9">The sequence shown here is derived from an EMBL/GenBank/DDBJ whole genome shotgun (WGS) entry which is preliminary data.</text>
</comment>
<evidence type="ECO:0000313" key="10">
    <source>
        <dbReference type="Proteomes" id="UP000054988"/>
    </source>
</evidence>
<evidence type="ECO:0000256" key="6">
    <source>
        <dbReference type="ARBA" id="ARBA00035289"/>
    </source>
</evidence>
<reference evidence="9 10" key="1">
    <citation type="submission" date="2015-12" db="EMBL/GenBank/DDBJ databases">
        <title>Draft genome sequence of Moniliophthora roreri, the causal agent of frosty pod rot of cacao.</title>
        <authorList>
            <person name="Aime M.C."/>
            <person name="Diaz-Valderrama J.R."/>
            <person name="Kijpornyongpan T."/>
            <person name="Phillips-Mora W."/>
        </authorList>
    </citation>
    <scope>NUCLEOTIDE SEQUENCE [LARGE SCALE GENOMIC DNA]</scope>
    <source>
        <strain evidence="9 10">MCA 2952</strain>
    </source>
</reference>
<dbReference type="InterPro" id="IPR036049">
    <property type="entry name" value="Ribosomal_uL29_sf"/>
</dbReference>
<evidence type="ECO:0000256" key="8">
    <source>
        <dbReference type="SAM" id="MobiDB-lite"/>
    </source>
</evidence>
<dbReference type="Proteomes" id="UP000054988">
    <property type="component" value="Unassembled WGS sequence"/>
</dbReference>
<comment type="subcellular location">
    <subcellularLocation>
        <location evidence="1">Mitochondrion</location>
    </subcellularLocation>
</comment>
<evidence type="ECO:0000256" key="7">
    <source>
        <dbReference type="ARBA" id="ARBA00035399"/>
    </source>
</evidence>
<dbReference type="SUPFAM" id="SSF46561">
    <property type="entry name" value="Ribosomal protein L29 (L29p)"/>
    <property type="match status" value="1"/>
</dbReference>
<dbReference type="PANTHER" id="PTHR21183:SF18">
    <property type="entry name" value="LARGE RIBOSOMAL SUBUNIT PROTEIN UL29M"/>
    <property type="match status" value="1"/>
</dbReference>
<organism evidence="9 10">
    <name type="scientific">Moniliophthora roreri</name>
    <name type="common">Frosty pod rot fungus</name>
    <name type="synonym">Monilia roreri</name>
    <dbReference type="NCBI Taxonomy" id="221103"/>
    <lineage>
        <taxon>Eukaryota</taxon>
        <taxon>Fungi</taxon>
        <taxon>Dikarya</taxon>
        <taxon>Basidiomycota</taxon>
        <taxon>Agaricomycotina</taxon>
        <taxon>Agaricomycetes</taxon>
        <taxon>Agaricomycetidae</taxon>
        <taxon>Agaricales</taxon>
        <taxon>Marasmiineae</taxon>
        <taxon>Marasmiaceae</taxon>
        <taxon>Moniliophthora</taxon>
    </lineage>
</organism>
<keyword evidence="3" id="KW-0689">Ribosomal protein</keyword>
<dbReference type="Gene3D" id="6.10.330.20">
    <property type="match status" value="1"/>
</dbReference>
<keyword evidence="5" id="KW-0687">Ribonucleoprotein</keyword>
<dbReference type="AlphaFoldDB" id="A0A0W0F3P4"/>
<evidence type="ECO:0000256" key="4">
    <source>
        <dbReference type="ARBA" id="ARBA00023128"/>
    </source>
</evidence>
<proteinExistence type="inferred from homology"/>
<protein>
    <recommendedName>
        <fullName evidence="6">Large ribosomal subunit protein uL29m</fullName>
    </recommendedName>
    <alternativeName>
        <fullName evidence="7">54S ribosomal protein L4, mitochondrial</fullName>
    </alternativeName>
</protein>
<dbReference type="InterPro" id="IPR038340">
    <property type="entry name" value="MRP-L47_sf"/>
</dbReference>
<dbReference type="EMBL" id="LATX01002359">
    <property type="protein sequence ID" value="KTB30881.1"/>
    <property type="molecule type" value="Genomic_DNA"/>
</dbReference>